<reference evidence="4" key="1">
    <citation type="submission" date="2018-08" db="EMBL/GenBank/DDBJ databases">
        <authorList>
            <person name="Kim S.-J."/>
            <person name="Jung G.-Y."/>
        </authorList>
    </citation>
    <scope>NUCLEOTIDE SEQUENCE [LARGE SCALE GENOMIC DNA]</scope>
    <source>
        <strain evidence="4">GY_H</strain>
    </source>
</reference>
<proteinExistence type="predicted"/>
<evidence type="ECO:0000313" key="3">
    <source>
        <dbReference type="EMBL" id="RDV01994.1"/>
    </source>
</evidence>
<organism evidence="3 4">
    <name type="scientific">Undibacter mobilis</name>
    <dbReference type="NCBI Taxonomy" id="2292256"/>
    <lineage>
        <taxon>Bacteria</taxon>
        <taxon>Pseudomonadati</taxon>
        <taxon>Pseudomonadota</taxon>
        <taxon>Alphaproteobacteria</taxon>
        <taxon>Hyphomicrobiales</taxon>
        <taxon>Nitrobacteraceae</taxon>
        <taxon>Undibacter</taxon>
    </lineage>
</organism>
<accession>A0A371B398</accession>
<protein>
    <submittedName>
        <fullName evidence="3">XRE family transcriptional regulator</fullName>
    </submittedName>
</protein>
<evidence type="ECO:0000313" key="4">
    <source>
        <dbReference type="Proteomes" id="UP000263993"/>
    </source>
</evidence>
<dbReference type="SUPFAM" id="SSF47413">
    <property type="entry name" value="lambda repressor-like DNA-binding domains"/>
    <property type="match status" value="1"/>
</dbReference>
<sequence length="336" mass="37667">MGVSFSSPIHDPSERRVTLRYDEIGNRLKAYRLGSNLSADEIANQLGISRTALYRFEKGELAKIETLERLAELLGVSIPTLLGVGIEYIPSAVSYFERMRQIEETSDQIIVLSGPISLLLSSDNFMLTLEEVLTENVTKNVANRERALSDIPKLMEILRARKDAYRRRRPAIVNLMSAMEIERFLHHGLVGRSGLPEEVLEQRRALAREELDHFAQLLENPPIGVQIGIVTDTLPHTGFQIFRQPDRKILVLSPFRLGGEPNIRVGVAMITSAPDALSFHEASIDEMWGRALKGQNAANLVRQLLASKRVPNDNEDFSNPGKAPKRGSRNKRPSLM</sequence>
<dbReference type="AlphaFoldDB" id="A0A371B398"/>
<dbReference type="Gene3D" id="1.10.260.40">
    <property type="entry name" value="lambda repressor-like DNA-binding domains"/>
    <property type="match status" value="1"/>
</dbReference>
<evidence type="ECO:0000259" key="2">
    <source>
        <dbReference type="PROSITE" id="PS50943"/>
    </source>
</evidence>
<dbReference type="SMART" id="SM00530">
    <property type="entry name" value="HTH_XRE"/>
    <property type="match status" value="1"/>
</dbReference>
<keyword evidence="4" id="KW-1185">Reference proteome</keyword>
<evidence type="ECO:0000256" key="1">
    <source>
        <dbReference type="SAM" id="MobiDB-lite"/>
    </source>
</evidence>
<comment type="caution">
    <text evidence="3">The sequence shown here is derived from an EMBL/GenBank/DDBJ whole genome shotgun (WGS) entry which is preliminary data.</text>
</comment>
<dbReference type="OrthoDB" id="5446846at2"/>
<dbReference type="InterPro" id="IPR010982">
    <property type="entry name" value="Lambda_DNA-bd_dom_sf"/>
</dbReference>
<feature type="region of interest" description="Disordered" evidence="1">
    <location>
        <begin position="311"/>
        <end position="336"/>
    </location>
</feature>
<dbReference type="Pfam" id="PF13560">
    <property type="entry name" value="HTH_31"/>
    <property type="match status" value="1"/>
</dbReference>
<dbReference type="GO" id="GO:0003677">
    <property type="term" value="F:DNA binding"/>
    <property type="evidence" value="ECO:0007669"/>
    <property type="project" value="InterPro"/>
</dbReference>
<gene>
    <name evidence="3" type="ORF">DXH78_15425</name>
</gene>
<dbReference type="EMBL" id="QRGO01000002">
    <property type="protein sequence ID" value="RDV01994.1"/>
    <property type="molecule type" value="Genomic_DNA"/>
</dbReference>
<dbReference type="PROSITE" id="PS50943">
    <property type="entry name" value="HTH_CROC1"/>
    <property type="match status" value="1"/>
</dbReference>
<feature type="compositionally biased region" description="Basic residues" evidence="1">
    <location>
        <begin position="323"/>
        <end position="336"/>
    </location>
</feature>
<feature type="domain" description="HTH cro/C1-type" evidence="2">
    <location>
        <begin position="28"/>
        <end position="81"/>
    </location>
</feature>
<dbReference type="CDD" id="cd00093">
    <property type="entry name" value="HTH_XRE"/>
    <property type="match status" value="1"/>
</dbReference>
<dbReference type="InterPro" id="IPR001387">
    <property type="entry name" value="Cro/C1-type_HTH"/>
</dbReference>
<name>A0A371B398_9BRAD</name>
<dbReference type="Proteomes" id="UP000263993">
    <property type="component" value="Unassembled WGS sequence"/>
</dbReference>